<comment type="subcellular location">
    <subcellularLocation>
        <location evidence="1">Membrane</location>
        <topology evidence="1">Multi-pass membrane protein</topology>
    </subcellularLocation>
</comment>
<dbReference type="OrthoDB" id="3949537at2"/>
<keyword evidence="5 7" id="KW-0472">Membrane</keyword>
<dbReference type="InterPro" id="IPR007816">
    <property type="entry name" value="ResB-like_domain"/>
</dbReference>
<name>A0A3D9VG13_THECX</name>
<evidence type="ECO:0000256" key="2">
    <source>
        <dbReference type="ARBA" id="ARBA00022692"/>
    </source>
</evidence>
<dbReference type="GO" id="GO:0016020">
    <property type="term" value="C:membrane"/>
    <property type="evidence" value="ECO:0007669"/>
    <property type="project" value="UniProtKB-SubCell"/>
</dbReference>
<sequence length="570" mass="61553">MTQTQAPERQTAPAEPAPLGAWELARWAWRQLTSMRTALLLLFLLALASVPGSLIPQRRVNPVTVAEFAQQHPELARWYDRLGLFDVFGSAWFAAIYLALLVSLLGCILPRAAQHARRMWSPPPPAPRRLHRLPVSSTWATDAAAEQLVESAVARLRSRRYRVVVRRPAPGSPAPEPSGTAPTSTTEASSRTWTVSAERGYSREIGNLLFHLAIVVVLVGVAVGSLFGFRGTALVIVGNGFANTVTQYDGYQAGAFFEESQLPPFALTVRDFQARWEVAGEQAGAPRAFDATLTYTEAPGEPEREYRLRVNHPLRIGTAQIHLIGHGYAPRFTVRDGNGDVAFSGPVPFLPQDTRFTSTGVVKVPDARPTQLGFQGFFLPTAVVDQELGPVSAFPDALSPAVYLTAYQGDLGLDDGVPQSVYRLRTDGLTQFRTADGDALRLALSPGESATLPGGAGSIRFDGYERWVNLQISSNPGEPIALGGALLGLAGLLLSLVVRPRRVWVRITEDAGRTEVTIAGLDKGERLARTRSNDDMPTSDSAEGDDLAAEIETIAAGLPGRAAADDEEHQ</sequence>
<feature type="transmembrane region" description="Helical" evidence="7">
    <location>
        <begin position="480"/>
        <end position="498"/>
    </location>
</feature>
<dbReference type="InterPro" id="IPR023494">
    <property type="entry name" value="Cyt_c_bgen_Ccs1/CcsB/ResB"/>
</dbReference>
<feature type="transmembrane region" description="Helical" evidence="7">
    <location>
        <begin position="208"/>
        <end position="229"/>
    </location>
</feature>
<evidence type="ECO:0000256" key="5">
    <source>
        <dbReference type="ARBA" id="ARBA00023136"/>
    </source>
</evidence>
<proteinExistence type="predicted"/>
<protein>
    <submittedName>
        <fullName evidence="9">Cytochrome c biogenesis protein</fullName>
    </submittedName>
</protein>
<reference evidence="9 10" key="1">
    <citation type="submission" date="2018-08" db="EMBL/GenBank/DDBJ databases">
        <title>Sequencing the genomes of 1000 actinobacteria strains.</title>
        <authorList>
            <person name="Klenk H.-P."/>
        </authorList>
    </citation>
    <scope>NUCLEOTIDE SEQUENCE [LARGE SCALE GENOMIC DNA]</scope>
    <source>
        <strain evidence="9 10">DSM 22891</strain>
    </source>
</reference>
<evidence type="ECO:0000256" key="3">
    <source>
        <dbReference type="ARBA" id="ARBA00022748"/>
    </source>
</evidence>
<feature type="region of interest" description="Disordered" evidence="6">
    <location>
        <begin position="528"/>
        <end position="548"/>
    </location>
</feature>
<feature type="transmembrane region" description="Helical" evidence="7">
    <location>
        <begin position="38"/>
        <end position="55"/>
    </location>
</feature>
<accession>A0A3D9VG13</accession>
<evidence type="ECO:0000259" key="8">
    <source>
        <dbReference type="Pfam" id="PF05140"/>
    </source>
</evidence>
<organism evidence="9 10">
    <name type="scientific">Thermasporomyces composti</name>
    <dbReference type="NCBI Taxonomy" id="696763"/>
    <lineage>
        <taxon>Bacteria</taxon>
        <taxon>Bacillati</taxon>
        <taxon>Actinomycetota</taxon>
        <taxon>Actinomycetes</taxon>
        <taxon>Propionibacteriales</taxon>
        <taxon>Nocardioidaceae</taxon>
        <taxon>Thermasporomyces</taxon>
    </lineage>
</organism>
<feature type="region of interest" description="Disordered" evidence="6">
    <location>
        <begin position="167"/>
        <end position="192"/>
    </location>
</feature>
<evidence type="ECO:0000256" key="7">
    <source>
        <dbReference type="SAM" id="Phobius"/>
    </source>
</evidence>
<dbReference type="Pfam" id="PF05140">
    <property type="entry name" value="ResB"/>
    <property type="match status" value="1"/>
</dbReference>
<evidence type="ECO:0000313" key="10">
    <source>
        <dbReference type="Proteomes" id="UP000256485"/>
    </source>
</evidence>
<dbReference type="RefSeq" id="WP_115850614.1">
    <property type="nucleotide sequence ID" value="NZ_QTUC01000001.1"/>
</dbReference>
<evidence type="ECO:0000313" key="9">
    <source>
        <dbReference type="EMBL" id="REF37094.1"/>
    </source>
</evidence>
<evidence type="ECO:0000256" key="1">
    <source>
        <dbReference type="ARBA" id="ARBA00004141"/>
    </source>
</evidence>
<keyword evidence="4 7" id="KW-1133">Transmembrane helix</keyword>
<feature type="domain" description="ResB-like" evidence="8">
    <location>
        <begin position="35"/>
        <end position="526"/>
    </location>
</feature>
<dbReference type="Proteomes" id="UP000256485">
    <property type="component" value="Unassembled WGS sequence"/>
</dbReference>
<comment type="caution">
    <text evidence="9">The sequence shown here is derived from an EMBL/GenBank/DDBJ whole genome shotgun (WGS) entry which is preliminary data.</text>
</comment>
<dbReference type="GO" id="GO:0017004">
    <property type="term" value="P:cytochrome complex assembly"/>
    <property type="evidence" value="ECO:0007669"/>
    <property type="project" value="UniProtKB-KW"/>
</dbReference>
<dbReference type="AlphaFoldDB" id="A0A3D9VG13"/>
<gene>
    <name evidence="9" type="ORF">DFJ64_2530</name>
</gene>
<evidence type="ECO:0000256" key="4">
    <source>
        <dbReference type="ARBA" id="ARBA00022989"/>
    </source>
</evidence>
<dbReference type="PANTHER" id="PTHR31566:SF0">
    <property type="entry name" value="CYTOCHROME C BIOGENESIS PROTEIN CCS1, CHLOROPLASTIC"/>
    <property type="match status" value="1"/>
</dbReference>
<dbReference type="PANTHER" id="PTHR31566">
    <property type="entry name" value="CYTOCHROME C BIOGENESIS PROTEIN CCS1, CHLOROPLASTIC"/>
    <property type="match status" value="1"/>
</dbReference>
<keyword evidence="2 7" id="KW-0812">Transmembrane</keyword>
<dbReference type="EMBL" id="QTUC01000001">
    <property type="protein sequence ID" value="REF37094.1"/>
    <property type="molecule type" value="Genomic_DNA"/>
</dbReference>
<evidence type="ECO:0000256" key="6">
    <source>
        <dbReference type="SAM" id="MobiDB-lite"/>
    </source>
</evidence>
<keyword evidence="10" id="KW-1185">Reference proteome</keyword>
<feature type="transmembrane region" description="Helical" evidence="7">
    <location>
        <begin position="87"/>
        <end position="109"/>
    </location>
</feature>
<feature type="compositionally biased region" description="Low complexity" evidence="6">
    <location>
        <begin position="177"/>
        <end position="192"/>
    </location>
</feature>
<keyword evidence="3" id="KW-0201">Cytochrome c-type biogenesis</keyword>